<reference evidence="4" key="1">
    <citation type="submission" date="2018-05" db="EMBL/GenBank/DDBJ databases">
        <authorList>
            <person name="Li X."/>
        </authorList>
    </citation>
    <scope>NUCLEOTIDE SEQUENCE [LARGE SCALE GENOMIC DNA]</scope>
    <source>
        <strain evidence="4">HKS-05</strain>
    </source>
</reference>
<keyword evidence="2" id="KW-0732">Signal</keyword>
<evidence type="ECO:0008006" key="5">
    <source>
        <dbReference type="Google" id="ProtNLM"/>
    </source>
</evidence>
<gene>
    <name evidence="3" type="ORF">DJ021_03095</name>
</gene>
<dbReference type="Pfam" id="PF11776">
    <property type="entry name" value="RcnB"/>
    <property type="match status" value="1"/>
</dbReference>
<protein>
    <recommendedName>
        <fullName evidence="5">Transmembrane signal peptide protein</fullName>
    </recommendedName>
</protein>
<evidence type="ECO:0000313" key="3">
    <source>
        <dbReference type="EMBL" id="RAK58857.1"/>
    </source>
</evidence>
<evidence type="ECO:0000256" key="2">
    <source>
        <dbReference type="SAM" id="SignalP"/>
    </source>
</evidence>
<dbReference type="InterPro" id="IPR024572">
    <property type="entry name" value="RcnB"/>
</dbReference>
<dbReference type="RefSeq" id="WP_111456150.1">
    <property type="nucleotide sequence ID" value="NZ_QFYP01000001.1"/>
</dbReference>
<dbReference type="Proteomes" id="UP000249842">
    <property type="component" value="Unassembled WGS sequence"/>
</dbReference>
<dbReference type="Gene3D" id="3.10.450.160">
    <property type="entry name" value="inner membrane protein cigr"/>
    <property type="match status" value="1"/>
</dbReference>
<dbReference type="AlphaFoldDB" id="A0A328AW76"/>
<organism evidence="3 4">
    <name type="scientific">Phenylobacterium hankyongense</name>
    <dbReference type="NCBI Taxonomy" id="1813876"/>
    <lineage>
        <taxon>Bacteria</taxon>
        <taxon>Pseudomonadati</taxon>
        <taxon>Pseudomonadota</taxon>
        <taxon>Alphaproteobacteria</taxon>
        <taxon>Caulobacterales</taxon>
        <taxon>Caulobacteraceae</taxon>
        <taxon>Phenylobacterium</taxon>
    </lineage>
</organism>
<feature type="compositionally biased region" description="Basic and acidic residues" evidence="1">
    <location>
        <begin position="29"/>
        <end position="63"/>
    </location>
</feature>
<feature type="chain" id="PRO_5016420020" description="Transmembrane signal peptide protein" evidence="2">
    <location>
        <begin position="23"/>
        <end position="170"/>
    </location>
</feature>
<name>A0A328AW76_9CAUL</name>
<accession>A0A328AW76</accession>
<comment type="caution">
    <text evidence="3">The sequence shown here is derived from an EMBL/GenBank/DDBJ whole genome shotgun (WGS) entry which is preliminary data.</text>
</comment>
<dbReference type="EMBL" id="QFYP01000001">
    <property type="protein sequence ID" value="RAK58857.1"/>
    <property type="molecule type" value="Genomic_DNA"/>
</dbReference>
<evidence type="ECO:0000256" key="1">
    <source>
        <dbReference type="SAM" id="MobiDB-lite"/>
    </source>
</evidence>
<evidence type="ECO:0000313" key="4">
    <source>
        <dbReference type="Proteomes" id="UP000249842"/>
    </source>
</evidence>
<sequence length="170" mass="20183">MKHLLYAALALATVAAPMAASAQDYGRQGYDRRDDRHDDRRDERRDERRDDRRDHRDGYRGDRDHGAMRYERGRAETWRDRSEWRAYRGARDGYWYAPGYGYQRMDPRWRGAWRRGGYVPGAYRHYYVQDWGYYGLRPPPPGYRWVYADGNFVLMALASGLIADVIANAY</sequence>
<dbReference type="OrthoDB" id="7190052at2"/>
<feature type="region of interest" description="Disordered" evidence="1">
    <location>
        <begin position="20"/>
        <end position="63"/>
    </location>
</feature>
<feature type="signal peptide" evidence="2">
    <location>
        <begin position="1"/>
        <end position="22"/>
    </location>
</feature>
<proteinExistence type="predicted"/>
<keyword evidence="4" id="KW-1185">Reference proteome</keyword>